<dbReference type="Proteomes" id="UP000807504">
    <property type="component" value="Unassembled WGS sequence"/>
</dbReference>
<evidence type="ECO:0000313" key="3">
    <source>
        <dbReference type="Proteomes" id="UP000807504"/>
    </source>
</evidence>
<evidence type="ECO:0000313" key="2">
    <source>
        <dbReference type="EMBL" id="KAF8774666.1"/>
    </source>
</evidence>
<name>A0A8T0EPT3_ARGBR</name>
<proteinExistence type="predicted"/>
<evidence type="ECO:0000256" key="1">
    <source>
        <dbReference type="SAM" id="MobiDB-lite"/>
    </source>
</evidence>
<protein>
    <submittedName>
        <fullName evidence="2">Uncharacterized protein</fullName>
    </submittedName>
</protein>
<keyword evidence="3" id="KW-1185">Reference proteome</keyword>
<gene>
    <name evidence="2" type="ORF">HNY73_017194</name>
</gene>
<sequence length="105" mass="12228">MQETDETEIEKQIRKRLQILMKIEEMLGKTRGNIFAESAAVRSGIWKWHRCEDGKLQMALAAEMWNKEWTQGKTKAGGRGSNEDMELVEAESEQTLNNWERQICL</sequence>
<reference evidence="2" key="1">
    <citation type="journal article" date="2020" name="bioRxiv">
        <title>Chromosome-level reference genome of the European wasp spider Argiope bruennichi: a resource for studies on range expansion and evolutionary adaptation.</title>
        <authorList>
            <person name="Sheffer M.M."/>
            <person name="Hoppe A."/>
            <person name="Krehenwinkel H."/>
            <person name="Uhl G."/>
            <person name="Kuss A.W."/>
            <person name="Jensen L."/>
            <person name="Jensen C."/>
            <person name="Gillespie R.G."/>
            <person name="Hoff K.J."/>
            <person name="Prost S."/>
        </authorList>
    </citation>
    <scope>NUCLEOTIDE SEQUENCE</scope>
</reference>
<accession>A0A8T0EPT3</accession>
<organism evidence="2 3">
    <name type="scientific">Argiope bruennichi</name>
    <name type="common">Wasp spider</name>
    <name type="synonym">Aranea bruennichi</name>
    <dbReference type="NCBI Taxonomy" id="94029"/>
    <lineage>
        <taxon>Eukaryota</taxon>
        <taxon>Metazoa</taxon>
        <taxon>Ecdysozoa</taxon>
        <taxon>Arthropoda</taxon>
        <taxon>Chelicerata</taxon>
        <taxon>Arachnida</taxon>
        <taxon>Araneae</taxon>
        <taxon>Araneomorphae</taxon>
        <taxon>Entelegynae</taxon>
        <taxon>Araneoidea</taxon>
        <taxon>Araneidae</taxon>
        <taxon>Argiope</taxon>
    </lineage>
</organism>
<dbReference type="AlphaFoldDB" id="A0A8T0EPT3"/>
<comment type="caution">
    <text evidence="2">The sequence shown here is derived from an EMBL/GenBank/DDBJ whole genome shotgun (WGS) entry which is preliminary data.</text>
</comment>
<feature type="region of interest" description="Disordered" evidence="1">
    <location>
        <begin position="71"/>
        <end position="91"/>
    </location>
</feature>
<reference evidence="2" key="2">
    <citation type="submission" date="2020-06" db="EMBL/GenBank/DDBJ databases">
        <authorList>
            <person name="Sheffer M."/>
        </authorList>
    </citation>
    <scope>NUCLEOTIDE SEQUENCE</scope>
</reference>
<dbReference type="EMBL" id="JABXBU010002227">
    <property type="protein sequence ID" value="KAF8774666.1"/>
    <property type="molecule type" value="Genomic_DNA"/>
</dbReference>